<evidence type="ECO:0000313" key="7">
    <source>
        <dbReference type="EMBL" id="SUZ53807.1"/>
    </source>
</evidence>
<dbReference type="GO" id="GO:0043190">
    <property type="term" value="C:ATP-binding cassette (ABC) transporter complex"/>
    <property type="evidence" value="ECO:0007669"/>
    <property type="project" value="TreeGrafter"/>
</dbReference>
<evidence type="ECO:0000256" key="5">
    <source>
        <dbReference type="ARBA" id="ARBA00023136"/>
    </source>
</evidence>
<evidence type="ECO:0000256" key="2">
    <source>
        <dbReference type="ARBA" id="ARBA00022475"/>
    </source>
</evidence>
<dbReference type="PANTHER" id="PTHR33529">
    <property type="entry name" value="SLR0882 PROTEIN-RELATED"/>
    <property type="match status" value="1"/>
</dbReference>
<feature type="transmembrane region" description="Helical" evidence="6">
    <location>
        <begin position="416"/>
        <end position="434"/>
    </location>
</feature>
<feature type="transmembrane region" description="Helical" evidence="6">
    <location>
        <begin position="72"/>
        <end position="93"/>
    </location>
</feature>
<gene>
    <name evidence="7" type="ORF">METZ01_LOCUS6661</name>
</gene>
<evidence type="ECO:0000256" key="4">
    <source>
        <dbReference type="ARBA" id="ARBA00022989"/>
    </source>
</evidence>
<feature type="transmembrane region" description="Helical" evidence="6">
    <location>
        <begin position="441"/>
        <end position="458"/>
    </location>
</feature>
<evidence type="ECO:0000256" key="6">
    <source>
        <dbReference type="SAM" id="Phobius"/>
    </source>
</evidence>
<dbReference type="AlphaFoldDB" id="A0A381NGY7"/>
<protein>
    <recommendedName>
        <fullName evidence="8">YjgP/YjgQ family permease</fullName>
    </recommendedName>
</protein>
<dbReference type="Pfam" id="PF03739">
    <property type="entry name" value="LptF_LptG"/>
    <property type="match status" value="1"/>
</dbReference>
<feature type="transmembrane region" description="Helical" evidence="6">
    <location>
        <begin position="470"/>
        <end position="491"/>
    </location>
</feature>
<organism evidence="7">
    <name type="scientific">marine metagenome</name>
    <dbReference type="NCBI Taxonomy" id="408172"/>
    <lineage>
        <taxon>unclassified sequences</taxon>
        <taxon>metagenomes</taxon>
        <taxon>ecological metagenomes</taxon>
    </lineage>
</organism>
<accession>A0A381NGY7</accession>
<name>A0A381NGY7_9ZZZZ</name>
<sequence>MGLEPTASWATTRCSNQLSYAHHISNNRQVPILNGKTYRNYHRSKRKSGGTITSADVISPMRLLSRYFFREMVLPFLFSLGMITFILFVNFLLRALDRFLGKGLELITILEYLFLNLAWILALSVPMAVLLATLMTFGRLAEDNEINAMRASGIGFLTIMRSPLLFGAIITILLIYFNNYILPEMNFKARLLSGDIYRKRPDMNIEPGIFLDNLPDYSMIIGGKTRDKMTDVRIFSKGNKEAQTSIHANSGTLSTLDDAFLLTLFDGEIHELEQKDYTNYRRIIFARHVIIIPAEDLLLNRRDSTSRTDREMTVTMMRKKIRNYKNRLDVVYGRLAGAYFRTIGDSLQPKSIQQGTQYIQRTRNSINSDTTLTQAQLWKKEQKLRSLERQIKNEFNLINSYLKSRNKYGVELHKKFSIPVACILFVLLGAPLGVMSKRGGFAVSTSLSFGFFLVYYVLLIGGEEMADRNAIHPAIGMWTPNVVLLSVALYLNLHTVRERAPIPMQFLTIFKRKKPIHDSI</sequence>
<dbReference type="GO" id="GO:0015920">
    <property type="term" value="P:lipopolysaccharide transport"/>
    <property type="evidence" value="ECO:0007669"/>
    <property type="project" value="TreeGrafter"/>
</dbReference>
<dbReference type="InterPro" id="IPR005495">
    <property type="entry name" value="LptG/LptF_permease"/>
</dbReference>
<keyword evidence="2" id="KW-1003">Cell membrane</keyword>
<keyword evidence="5 6" id="KW-0472">Membrane</keyword>
<comment type="subcellular location">
    <subcellularLocation>
        <location evidence="1">Cell membrane</location>
        <topology evidence="1">Multi-pass membrane protein</topology>
    </subcellularLocation>
</comment>
<dbReference type="PANTHER" id="PTHR33529:SF6">
    <property type="entry name" value="YJGP_YJGQ FAMILY PERMEASE"/>
    <property type="match status" value="1"/>
</dbReference>
<evidence type="ECO:0000256" key="1">
    <source>
        <dbReference type="ARBA" id="ARBA00004651"/>
    </source>
</evidence>
<reference evidence="7" key="1">
    <citation type="submission" date="2018-05" db="EMBL/GenBank/DDBJ databases">
        <authorList>
            <person name="Lanie J.A."/>
            <person name="Ng W.-L."/>
            <person name="Kazmierczak K.M."/>
            <person name="Andrzejewski T.M."/>
            <person name="Davidsen T.M."/>
            <person name="Wayne K.J."/>
            <person name="Tettelin H."/>
            <person name="Glass J.I."/>
            <person name="Rusch D."/>
            <person name="Podicherti R."/>
            <person name="Tsui H.-C.T."/>
            <person name="Winkler M.E."/>
        </authorList>
    </citation>
    <scope>NUCLEOTIDE SEQUENCE</scope>
</reference>
<feature type="transmembrane region" description="Helical" evidence="6">
    <location>
        <begin position="113"/>
        <end position="134"/>
    </location>
</feature>
<keyword evidence="4 6" id="KW-1133">Transmembrane helix</keyword>
<proteinExistence type="predicted"/>
<evidence type="ECO:0000256" key="3">
    <source>
        <dbReference type="ARBA" id="ARBA00022692"/>
    </source>
</evidence>
<dbReference type="EMBL" id="UINC01000350">
    <property type="protein sequence ID" value="SUZ53807.1"/>
    <property type="molecule type" value="Genomic_DNA"/>
</dbReference>
<keyword evidence="3 6" id="KW-0812">Transmembrane</keyword>
<feature type="transmembrane region" description="Helical" evidence="6">
    <location>
        <begin position="154"/>
        <end position="177"/>
    </location>
</feature>
<evidence type="ECO:0008006" key="8">
    <source>
        <dbReference type="Google" id="ProtNLM"/>
    </source>
</evidence>